<dbReference type="Pfam" id="PF12799">
    <property type="entry name" value="LRR_4"/>
    <property type="match status" value="2"/>
</dbReference>
<comment type="caution">
    <text evidence="5">The sequence shown here is derived from an EMBL/GenBank/DDBJ whole genome shotgun (WGS) entry which is preliminary data.</text>
</comment>
<dbReference type="InterPro" id="IPR036116">
    <property type="entry name" value="FN3_sf"/>
</dbReference>
<dbReference type="InterPro" id="IPR025875">
    <property type="entry name" value="Leu-rich_rpt_4"/>
</dbReference>
<keyword evidence="2" id="KW-0677">Repeat</keyword>
<dbReference type="InterPro" id="IPR003961">
    <property type="entry name" value="FN3_dom"/>
</dbReference>
<keyword evidence="3" id="KW-0175">Coiled coil</keyword>
<evidence type="ECO:0000256" key="3">
    <source>
        <dbReference type="SAM" id="Coils"/>
    </source>
</evidence>
<dbReference type="Pfam" id="PF00041">
    <property type="entry name" value="fn3"/>
    <property type="match status" value="1"/>
</dbReference>
<dbReference type="Gene3D" id="2.60.40.10">
    <property type="entry name" value="Immunoglobulins"/>
    <property type="match status" value="1"/>
</dbReference>
<dbReference type="InterPro" id="IPR013783">
    <property type="entry name" value="Ig-like_fold"/>
</dbReference>
<dbReference type="PANTHER" id="PTHR24366:SF96">
    <property type="entry name" value="LEUCINE RICH REPEAT CONTAINING 53"/>
    <property type="match status" value="1"/>
</dbReference>
<evidence type="ECO:0000313" key="6">
    <source>
        <dbReference type="Proteomes" id="UP000647235"/>
    </source>
</evidence>
<reference evidence="5 6" key="1">
    <citation type="submission" date="2020-08" db="EMBL/GenBank/DDBJ databases">
        <title>Genome public.</title>
        <authorList>
            <person name="Liu C."/>
            <person name="Sun Q."/>
        </authorList>
    </citation>
    <scope>NUCLEOTIDE SEQUENCE [LARGE SCALE GENOMIC DNA]</scope>
    <source>
        <strain evidence="5 6">NSJ-36</strain>
    </source>
</reference>
<keyword evidence="6" id="KW-1185">Reference proteome</keyword>
<dbReference type="InterPro" id="IPR001611">
    <property type="entry name" value="Leu-rich_rpt"/>
</dbReference>
<dbReference type="Gene3D" id="1.20.1270.90">
    <property type="entry name" value="AF1782-like"/>
    <property type="match status" value="1"/>
</dbReference>
<dbReference type="InterPro" id="IPR032675">
    <property type="entry name" value="LRR_dom_sf"/>
</dbReference>
<proteinExistence type="predicted"/>
<organism evidence="5 6">
    <name type="scientific">Dorea hominis</name>
    <dbReference type="NCBI Taxonomy" id="2763040"/>
    <lineage>
        <taxon>Bacteria</taxon>
        <taxon>Bacillati</taxon>
        <taxon>Bacillota</taxon>
        <taxon>Clostridia</taxon>
        <taxon>Lachnospirales</taxon>
        <taxon>Lachnospiraceae</taxon>
        <taxon>Dorea</taxon>
    </lineage>
</organism>
<feature type="coiled-coil region" evidence="3">
    <location>
        <begin position="498"/>
        <end position="528"/>
    </location>
</feature>
<dbReference type="RefSeq" id="WP_186855850.1">
    <property type="nucleotide sequence ID" value="NZ_JACOOY010000009.1"/>
</dbReference>
<name>A0ABR7EVD3_9FIRM</name>
<dbReference type="SUPFAM" id="SSF49265">
    <property type="entry name" value="Fibronectin type III"/>
    <property type="match status" value="1"/>
</dbReference>
<accession>A0ABR7EVD3</accession>
<dbReference type="SMART" id="SM00365">
    <property type="entry name" value="LRR_SD22"/>
    <property type="match status" value="6"/>
</dbReference>
<gene>
    <name evidence="5" type="ORF">H8S07_08470</name>
</gene>
<dbReference type="PROSITE" id="PS50853">
    <property type="entry name" value="FN3"/>
    <property type="match status" value="1"/>
</dbReference>
<protein>
    <submittedName>
        <fullName evidence="5">Leucine-rich repeat domain-containing protein</fullName>
    </submittedName>
</protein>
<feature type="domain" description="Fibronectin type-III" evidence="4">
    <location>
        <begin position="816"/>
        <end position="916"/>
    </location>
</feature>
<dbReference type="SUPFAM" id="SSF52058">
    <property type="entry name" value="L domain-like"/>
    <property type="match status" value="1"/>
</dbReference>
<dbReference type="PROSITE" id="PS51450">
    <property type="entry name" value="LRR"/>
    <property type="match status" value="6"/>
</dbReference>
<dbReference type="Gene3D" id="1.20.1270.70">
    <property type="entry name" value="Designed single chain three-helix bundle"/>
    <property type="match status" value="1"/>
</dbReference>
<dbReference type="Pfam" id="PF07554">
    <property type="entry name" value="FIVAR"/>
    <property type="match status" value="2"/>
</dbReference>
<dbReference type="PANTHER" id="PTHR24366">
    <property type="entry name" value="IG(IMMUNOGLOBULIN) AND LRR(LEUCINE RICH REPEAT) DOMAINS"/>
    <property type="match status" value="1"/>
</dbReference>
<evidence type="ECO:0000259" key="4">
    <source>
        <dbReference type="PROSITE" id="PS50853"/>
    </source>
</evidence>
<sequence length="916" mass="102769">MNVEEEDVFQPAPEDVIQDWMLNWVIRGVTLDQSYKKEDYKPITPERFEGLKQFTFSAGTHPEAYPETLDIYVHSLEGLQYGKDLYKIDLSYNKIKDLSPLSKLTNLGDLRFYMNELTTLKPLSGLVNLERLNCGHNTISDLTPLKKMSKLKYLAMESNNIKTLNGLEGCTSLQEVTLRNNNITDISALEGVTNIEKMLWLGDNKITDISALKNMTKLKELDLINNQVSDITPLANLRNLESLNLGNNKNISDITPLTELTKLTKGKLNLSGTKIETKKDLLFEVINVNRLIEKFNANTVELGDKTNVIAARKAYNKASEDAKSYINENRISVAEKNIKLLEEGKAVEPDSSLSKYDKYYEADKSTINIFVGNADRQPLKNVKFSVKKQGSDEVLSEISTDGNGIAEYTFPTAVKTLTYNISLNEESKFTGDKDAITVEVNEEGQIGKINGTEVDKPSINRTLQLNAGEVLCVNKQNLEKAIKKAETVKEAGHTEESYKALKNALAQANSVNENENATQEQIDAAEEKLINAIDGLEKGPDYKTLHIAFVDSKGVAIPGLKFTVGNSWTPGTTEIESDADGLAEYTTQGRSYNYYTIDMLESKKYEKVRIRLVEEQSKVTKIEVYYVKGEYGANSELIKSITVDDPADLSFFVEVAEKEKEKLDLKGLQTQLSIARGLKKADYTEESWNAFYPVFWEANEVRNNEDATQQQVDEARTKLEQAIAGLEKIVKPEPKPEPTPEVKKVSSVALKTTVYTYNGKVKRPTVVAKDDKKKVISSSNYKVKYASGCKNVGKYSVTVTFKNGYKGKYIKTFTIVPKGTQLKSLKAAKKSFKVTWARQKTQVSGYQLQYARNKSFKSSVKTSTISNNKTVSKTVTKLTAKKTYYVRVRTYKKVKVNGKTMKLYSGWSTVKKTTVK</sequence>
<evidence type="ECO:0000256" key="2">
    <source>
        <dbReference type="ARBA" id="ARBA00022737"/>
    </source>
</evidence>
<evidence type="ECO:0000256" key="1">
    <source>
        <dbReference type="ARBA" id="ARBA00022614"/>
    </source>
</evidence>
<dbReference type="EMBL" id="JACOOY010000009">
    <property type="protein sequence ID" value="MBC5665311.1"/>
    <property type="molecule type" value="Genomic_DNA"/>
</dbReference>
<dbReference type="Proteomes" id="UP000647235">
    <property type="component" value="Unassembled WGS sequence"/>
</dbReference>
<dbReference type="Gene3D" id="3.80.10.10">
    <property type="entry name" value="Ribonuclease Inhibitor"/>
    <property type="match status" value="1"/>
</dbReference>
<evidence type="ECO:0000313" key="5">
    <source>
        <dbReference type="EMBL" id="MBC5665311.1"/>
    </source>
</evidence>
<keyword evidence="1" id="KW-0433">Leucine-rich repeat</keyword>